<comment type="caution">
    <text evidence="8">The sequence shown here is derived from an EMBL/GenBank/DDBJ whole genome shotgun (WGS) entry which is preliminary data.</text>
</comment>
<evidence type="ECO:0000313" key="8">
    <source>
        <dbReference type="EMBL" id="MBB5362460.1"/>
    </source>
</evidence>
<reference evidence="8 9" key="1">
    <citation type="submission" date="2020-08" db="EMBL/GenBank/DDBJ databases">
        <title>Genomic Encyclopedia of Type Strains, Phase IV (KMG-IV): sequencing the most valuable type-strain genomes for metagenomic binning, comparative biology and taxonomic classification.</title>
        <authorList>
            <person name="Goeker M."/>
        </authorList>
    </citation>
    <scope>NUCLEOTIDE SEQUENCE [LARGE SCALE GENOMIC DNA]</scope>
    <source>
        <strain evidence="8 9">DSM 27939</strain>
    </source>
</reference>
<keyword evidence="4 7" id="KW-0812">Transmembrane</keyword>
<feature type="transmembrane region" description="Helical" evidence="7">
    <location>
        <begin position="156"/>
        <end position="187"/>
    </location>
</feature>
<dbReference type="Pfam" id="PF02417">
    <property type="entry name" value="Chromate_transp"/>
    <property type="match status" value="2"/>
</dbReference>
<sequence>MRNTQPASRLGTPSSRSFLEVLFAFGRLGLTSFGGPVAHLGYFREEFVNRRRWLDEQSYADLVALCQFLPGPASSQAGMAIGISRAGLWGALAAWLGFTLPSAVLLVLFALGVTAVGDLGDAGWLRGLKLVAVAVVAQAVLGMARTLTPDRARGALALGAAIAVLLVPTAFTQVLVMVVAGLIGLRLLPGAGTVAGAGLPLKLSRHLGATFLGVFGLLLVGLPLLREALGGPVLSLLDSFYRAGSLVFGGGHVVLPLLEAEVVPSGWVTHDAFLAGYGATQAVPGPLFTFSAYLGAVSEVGLPRLAAAAVALGAIFLPSFLLVAGSLPFWNTLRTQPAAQSALRGVNAGVVGIVLAALYTPVFTAAVASALDFALVLGAFALLEHAKLAPWLVVALSALAGWLLL</sequence>
<feature type="transmembrane region" description="Helical" evidence="7">
    <location>
        <begin position="388"/>
        <end position="404"/>
    </location>
</feature>
<dbReference type="RefSeq" id="WP_229789991.1">
    <property type="nucleotide sequence ID" value="NZ_JACHFL010000003.1"/>
</dbReference>
<evidence type="ECO:0000256" key="4">
    <source>
        <dbReference type="ARBA" id="ARBA00022692"/>
    </source>
</evidence>
<evidence type="ECO:0000256" key="1">
    <source>
        <dbReference type="ARBA" id="ARBA00004651"/>
    </source>
</evidence>
<keyword evidence="3" id="KW-1003">Cell membrane</keyword>
<feature type="transmembrane region" description="Helical" evidence="7">
    <location>
        <begin position="207"/>
        <end position="228"/>
    </location>
</feature>
<feature type="transmembrane region" description="Helical" evidence="7">
    <location>
        <begin position="342"/>
        <end position="359"/>
    </location>
</feature>
<dbReference type="Proteomes" id="UP000552709">
    <property type="component" value="Unassembled WGS sequence"/>
</dbReference>
<dbReference type="NCBIfam" id="TIGR00937">
    <property type="entry name" value="2A51"/>
    <property type="match status" value="1"/>
</dbReference>
<feature type="transmembrane region" description="Helical" evidence="7">
    <location>
        <begin position="88"/>
        <end position="111"/>
    </location>
</feature>
<keyword evidence="6 7" id="KW-0472">Membrane</keyword>
<evidence type="ECO:0000313" key="9">
    <source>
        <dbReference type="Proteomes" id="UP000552709"/>
    </source>
</evidence>
<dbReference type="PANTHER" id="PTHR33567">
    <property type="entry name" value="CHROMATE ION TRANSPORTER (EUROFUNG)"/>
    <property type="match status" value="1"/>
</dbReference>
<keyword evidence="9" id="KW-1185">Reference proteome</keyword>
<name>A0A7W8NE98_9DEIO</name>
<organism evidence="8 9">
    <name type="scientific">Deinococcus humi</name>
    <dbReference type="NCBI Taxonomy" id="662880"/>
    <lineage>
        <taxon>Bacteria</taxon>
        <taxon>Thermotogati</taxon>
        <taxon>Deinococcota</taxon>
        <taxon>Deinococci</taxon>
        <taxon>Deinococcales</taxon>
        <taxon>Deinococcaceae</taxon>
        <taxon>Deinococcus</taxon>
    </lineage>
</organism>
<accession>A0A7W8NE98</accession>
<dbReference type="InterPro" id="IPR003370">
    <property type="entry name" value="Chromate_transpt"/>
</dbReference>
<feature type="transmembrane region" description="Helical" evidence="7">
    <location>
        <begin position="240"/>
        <end position="258"/>
    </location>
</feature>
<evidence type="ECO:0000256" key="7">
    <source>
        <dbReference type="SAM" id="Phobius"/>
    </source>
</evidence>
<comment type="similarity">
    <text evidence="2">Belongs to the chromate ion transporter (CHR) (TC 2.A.51) family.</text>
</comment>
<evidence type="ECO:0000256" key="5">
    <source>
        <dbReference type="ARBA" id="ARBA00022989"/>
    </source>
</evidence>
<gene>
    <name evidence="8" type="ORF">HNQ08_001555</name>
</gene>
<feature type="transmembrane region" description="Helical" evidence="7">
    <location>
        <begin position="123"/>
        <end position="144"/>
    </location>
</feature>
<evidence type="ECO:0000256" key="2">
    <source>
        <dbReference type="ARBA" id="ARBA00005262"/>
    </source>
</evidence>
<protein>
    <submittedName>
        <fullName evidence="8">Chromate transporter</fullName>
    </submittedName>
</protein>
<dbReference type="PIRSF" id="PIRSF004810">
    <property type="entry name" value="ChrA"/>
    <property type="match status" value="1"/>
</dbReference>
<dbReference type="InterPro" id="IPR014047">
    <property type="entry name" value="Chr_Tranpt_l_chain"/>
</dbReference>
<keyword evidence="5 7" id="KW-1133">Transmembrane helix</keyword>
<feature type="transmembrane region" description="Helical" evidence="7">
    <location>
        <begin position="305"/>
        <end position="330"/>
    </location>
</feature>
<dbReference type="GO" id="GO:0015109">
    <property type="term" value="F:chromate transmembrane transporter activity"/>
    <property type="evidence" value="ECO:0007669"/>
    <property type="project" value="InterPro"/>
</dbReference>
<proteinExistence type="inferred from homology"/>
<dbReference type="AlphaFoldDB" id="A0A7W8NE98"/>
<dbReference type="GO" id="GO:0005886">
    <property type="term" value="C:plasma membrane"/>
    <property type="evidence" value="ECO:0007669"/>
    <property type="project" value="UniProtKB-SubCell"/>
</dbReference>
<evidence type="ECO:0000256" key="3">
    <source>
        <dbReference type="ARBA" id="ARBA00022475"/>
    </source>
</evidence>
<dbReference type="PANTHER" id="PTHR33567:SF3">
    <property type="entry name" value="CHROMATE ION TRANSPORTER (EUROFUNG)"/>
    <property type="match status" value="1"/>
</dbReference>
<comment type="subcellular location">
    <subcellularLocation>
        <location evidence="1">Cell membrane</location>
        <topology evidence="1">Multi-pass membrane protein</topology>
    </subcellularLocation>
</comment>
<dbReference type="EMBL" id="JACHFL010000003">
    <property type="protein sequence ID" value="MBB5362460.1"/>
    <property type="molecule type" value="Genomic_DNA"/>
</dbReference>
<evidence type="ECO:0000256" key="6">
    <source>
        <dbReference type="ARBA" id="ARBA00023136"/>
    </source>
</evidence>